<reference evidence="2 3" key="1">
    <citation type="submission" date="2015-03" db="EMBL/GenBank/DDBJ databases">
        <title>Genome sequencing of Methylobacterium aquaticum DSM16371 type strain.</title>
        <authorList>
            <person name="Chaudhry V."/>
            <person name="Patil P.B."/>
        </authorList>
    </citation>
    <scope>NUCLEOTIDE SEQUENCE [LARGE SCALE GENOMIC DNA]</scope>
    <source>
        <strain evidence="2 3">DSM 16371</strain>
    </source>
</reference>
<evidence type="ECO:0000313" key="3">
    <source>
        <dbReference type="Proteomes" id="UP000035929"/>
    </source>
</evidence>
<dbReference type="EMBL" id="LABX01000068">
    <property type="protein sequence ID" value="KMO36521.1"/>
    <property type="molecule type" value="Genomic_DNA"/>
</dbReference>
<accession>A0A0J6VBW6</accession>
<name>A0A0J6VBW6_9HYPH</name>
<protein>
    <submittedName>
        <fullName evidence="2">Uncharacterized protein</fullName>
    </submittedName>
</protein>
<proteinExistence type="predicted"/>
<sequence>MSSDTEKHRALLSALKDAQGKGDGAFERAVTDAFEHVFDHLARLNGHVSSGGPEGEDRHLKPGESPTLR</sequence>
<dbReference type="AlphaFoldDB" id="A0A0J6VBW6"/>
<feature type="region of interest" description="Disordered" evidence="1">
    <location>
        <begin position="45"/>
        <end position="69"/>
    </location>
</feature>
<organism evidence="2 3">
    <name type="scientific">Methylobacterium aquaticum</name>
    <dbReference type="NCBI Taxonomy" id="270351"/>
    <lineage>
        <taxon>Bacteria</taxon>
        <taxon>Pseudomonadati</taxon>
        <taxon>Pseudomonadota</taxon>
        <taxon>Alphaproteobacteria</taxon>
        <taxon>Hyphomicrobiales</taxon>
        <taxon>Methylobacteriaceae</taxon>
        <taxon>Methylobacterium</taxon>
    </lineage>
</organism>
<dbReference type="PATRIC" id="fig|270351.6.peg.6758"/>
<evidence type="ECO:0000313" key="2">
    <source>
        <dbReference type="EMBL" id="KMO36521.1"/>
    </source>
</evidence>
<gene>
    <name evidence="2" type="ORF">VP06_09795</name>
</gene>
<dbReference type="OrthoDB" id="7998485at2"/>
<evidence type="ECO:0000256" key="1">
    <source>
        <dbReference type="SAM" id="MobiDB-lite"/>
    </source>
</evidence>
<comment type="caution">
    <text evidence="2">The sequence shown here is derived from an EMBL/GenBank/DDBJ whole genome shotgun (WGS) entry which is preliminary data.</text>
</comment>
<dbReference type="RefSeq" id="WP_048463578.1">
    <property type="nucleotide sequence ID" value="NZ_JBNTQU010000033.1"/>
</dbReference>
<dbReference type="Proteomes" id="UP000035929">
    <property type="component" value="Unassembled WGS sequence"/>
</dbReference>